<reference evidence="1" key="1">
    <citation type="submission" date="2023-02" db="EMBL/GenBank/DDBJ databases">
        <title>Kitasatospora phosalacinea NBRC 14362.</title>
        <authorList>
            <person name="Ichikawa N."/>
            <person name="Sato H."/>
            <person name="Tonouchi N."/>
        </authorList>
    </citation>
    <scope>NUCLEOTIDE SEQUENCE</scope>
    <source>
        <strain evidence="1">NBRC 14362</strain>
    </source>
</reference>
<accession>A0A9W6UN66</accession>
<dbReference type="RefSeq" id="WP_033251420.1">
    <property type="nucleotide sequence ID" value="NZ_BSRX01000009.1"/>
</dbReference>
<evidence type="ECO:0000313" key="1">
    <source>
        <dbReference type="EMBL" id="GLW53968.1"/>
    </source>
</evidence>
<comment type="caution">
    <text evidence="1">The sequence shown here is derived from an EMBL/GenBank/DDBJ whole genome shotgun (WGS) entry which is preliminary data.</text>
</comment>
<protein>
    <submittedName>
        <fullName evidence="1">Uncharacterized protein</fullName>
    </submittedName>
</protein>
<organism evidence="1 2">
    <name type="scientific">Kitasatospora phosalacinea</name>
    <dbReference type="NCBI Taxonomy" id="2065"/>
    <lineage>
        <taxon>Bacteria</taxon>
        <taxon>Bacillati</taxon>
        <taxon>Actinomycetota</taxon>
        <taxon>Actinomycetes</taxon>
        <taxon>Kitasatosporales</taxon>
        <taxon>Streptomycetaceae</taxon>
        <taxon>Kitasatospora</taxon>
    </lineage>
</organism>
<evidence type="ECO:0000313" key="2">
    <source>
        <dbReference type="Proteomes" id="UP001165143"/>
    </source>
</evidence>
<proteinExistence type="predicted"/>
<dbReference type="OrthoDB" id="4236785at2"/>
<dbReference type="EMBL" id="BSRX01000009">
    <property type="protein sequence ID" value="GLW53968.1"/>
    <property type="molecule type" value="Genomic_DNA"/>
</dbReference>
<gene>
    <name evidence="1" type="ORF">Kpho01_19790</name>
</gene>
<sequence length="127" mass="12859">MGTYATPEQLAAYTGKPAPADAERLLARASADIDDALLTACYPVTSTGAPADPAHAQALADAACAQVEYLLAAGEDGTGASARWLSVSAGSVSLSANSSLPTALDLAPRALRELQRAGLTGHGVHEW</sequence>
<dbReference type="Proteomes" id="UP001165143">
    <property type="component" value="Unassembled WGS sequence"/>
</dbReference>
<name>A0A9W6UN66_9ACTN</name>
<dbReference type="AlphaFoldDB" id="A0A9W6UN66"/>